<gene>
    <name evidence="1" type="ORF">SAMN05421546_1154</name>
</gene>
<accession>A0A1N6S1I9</accession>
<keyword evidence="2" id="KW-1185">Reference proteome</keyword>
<dbReference type="AlphaFoldDB" id="A0A1N6S1I9"/>
<dbReference type="Proteomes" id="UP000241788">
    <property type="component" value="Unassembled WGS sequence"/>
</dbReference>
<dbReference type="EMBL" id="FTLW01000002">
    <property type="protein sequence ID" value="SIQ34852.1"/>
    <property type="molecule type" value="Genomic_DNA"/>
</dbReference>
<protein>
    <submittedName>
        <fullName evidence="1">Uncharacterized protein</fullName>
    </submittedName>
</protein>
<dbReference type="STRING" id="1604334.SAMN05421546_1154"/>
<evidence type="ECO:0000313" key="2">
    <source>
        <dbReference type="Proteomes" id="UP000241788"/>
    </source>
</evidence>
<name>A0A1N6S1I9_9GAMM</name>
<evidence type="ECO:0000313" key="1">
    <source>
        <dbReference type="EMBL" id="SIQ34852.1"/>
    </source>
</evidence>
<reference evidence="2" key="1">
    <citation type="submission" date="2017-01" db="EMBL/GenBank/DDBJ databases">
        <authorList>
            <person name="Varghese N."/>
            <person name="Submissions S."/>
        </authorList>
    </citation>
    <scope>NUCLEOTIDE SEQUENCE [LARGE SCALE GENOMIC DNA]</scope>
    <source>
        <strain evidence="2">UM1</strain>
    </source>
</reference>
<proteinExistence type="predicted"/>
<organism evidence="1 2">
    <name type="scientific">Solilutibacter tolerans</name>
    <dbReference type="NCBI Taxonomy" id="1604334"/>
    <lineage>
        <taxon>Bacteria</taxon>
        <taxon>Pseudomonadati</taxon>
        <taxon>Pseudomonadota</taxon>
        <taxon>Gammaproteobacteria</taxon>
        <taxon>Lysobacterales</taxon>
        <taxon>Lysobacteraceae</taxon>
        <taxon>Solilutibacter</taxon>
    </lineage>
</organism>
<sequence length="63" mass="7059">MGSYCQANVAPLSMAICLPVRRTQLYSQKVLYSLENTAASNRNVIFSKAEQGFLPRVEEEVVH</sequence>